<reference evidence="2" key="1">
    <citation type="submission" date="2022-06" db="EMBL/GenBank/DDBJ databases">
        <title>Ornithinimicrobium HY1793.</title>
        <authorList>
            <person name="Huang Y."/>
        </authorList>
    </citation>
    <scope>NUCLEOTIDE SEQUENCE</scope>
    <source>
        <strain evidence="2">HY1793</strain>
    </source>
</reference>
<evidence type="ECO:0000256" key="1">
    <source>
        <dbReference type="ARBA" id="ARBA00022649"/>
    </source>
</evidence>
<accession>A0ABY4YQP6</accession>
<evidence type="ECO:0000313" key="3">
    <source>
        <dbReference type="Proteomes" id="UP001056455"/>
    </source>
</evidence>
<organism evidence="2 3">
    <name type="scientific">Ornithinimicrobium faecis</name>
    <dbReference type="NCBI Taxonomy" id="2934158"/>
    <lineage>
        <taxon>Bacteria</taxon>
        <taxon>Bacillati</taxon>
        <taxon>Actinomycetota</taxon>
        <taxon>Actinomycetes</taxon>
        <taxon>Micrococcales</taxon>
        <taxon>Ornithinimicrobiaceae</taxon>
        <taxon>Ornithinimicrobium</taxon>
    </lineage>
</organism>
<dbReference type="EMBL" id="CP099489">
    <property type="protein sequence ID" value="USQ78934.1"/>
    <property type="molecule type" value="Genomic_DNA"/>
</dbReference>
<keyword evidence="3" id="KW-1185">Reference proteome</keyword>
<gene>
    <name evidence="2" type="ORF">NF556_15050</name>
</gene>
<protein>
    <submittedName>
        <fullName evidence="2">Type II toxin-antitoxin system VapB family antitoxin</fullName>
    </submittedName>
</protein>
<sequence>MAINIKNPHVVELVRRAAQTSGRSQVSVLEEALERYLHEIERPKPGADDRVSEILARVDEVMTPADAAAIREDMENLYDDEGLPA</sequence>
<evidence type="ECO:0000313" key="2">
    <source>
        <dbReference type="EMBL" id="USQ78934.1"/>
    </source>
</evidence>
<dbReference type="Proteomes" id="UP001056455">
    <property type="component" value="Chromosome"/>
</dbReference>
<proteinExistence type="predicted"/>
<dbReference type="Pfam" id="PF07704">
    <property type="entry name" value="PSK_trans_fac"/>
    <property type="match status" value="1"/>
</dbReference>
<keyword evidence="1" id="KW-1277">Toxin-antitoxin system</keyword>
<dbReference type="RefSeq" id="WP_252591772.1">
    <property type="nucleotide sequence ID" value="NZ_CP099489.1"/>
</dbReference>
<name>A0ABY4YQP6_9MICO</name>
<dbReference type="InterPro" id="IPR011660">
    <property type="entry name" value="VapB-like"/>
</dbReference>